<gene>
    <name evidence="1" type="ORF">SAMN05428953_12572</name>
</gene>
<dbReference type="Pfam" id="PF22397">
    <property type="entry name" value="NADAR-DarT1"/>
    <property type="match status" value="1"/>
</dbReference>
<reference evidence="2" key="1">
    <citation type="submission" date="2016-10" db="EMBL/GenBank/DDBJ databases">
        <authorList>
            <person name="Varghese N."/>
            <person name="Submissions S."/>
        </authorList>
    </citation>
    <scope>NUCLEOTIDE SEQUENCE [LARGE SCALE GENOMIC DNA]</scope>
    <source>
        <strain evidence="2">CGMCC 1.11022</strain>
    </source>
</reference>
<dbReference type="RefSeq" id="WP_091599555.1">
    <property type="nucleotide sequence ID" value="NZ_FNEE01000025.1"/>
</dbReference>
<dbReference type="EMBL" id="FNEE01000025">
    <property type="protein sequence ID" value="SDL03661.1"/>
    <property type="molecule type" value="Genomic_DNA"/>
</dbReference>
<evidence type="ECO:0000313" key="2">
    <source>
        <dbReference type="Proteomes" id="UP000198894"/>
    </source>
</evidence>
<sequence>MAERPVFIPATEDEGYVRRLDFEIPWAGGFAEVQKKKNIRSLHEAAKKAGYAPLLEVSSKSDEVAGQHLSAFHLRVRTSIGEIPLENAFQGSKVFERGGPYTDLYEVEPRDAKREPRLRESGALVGFKFDGFEFPLEPTTVFYDWLYLNAIFPHRVWLKNRVDGEMRYAGFTDIEFNPTKSVNCQAKTCALFVVLMRENKLERYLKTPEVFIAAMAAHSLRPTEHQPHLKQARLRVG</sequence>
<organism evidence="1 2">
    <name type="scientific">Mesorhizobium muleiense</name>
    <dbReference type="NCBI Taxonomy" id="1004279"/>
    <lineage>
        <taxon>Bacteria</taxon>
        <taxon>Pseudomonadati</taxon>
        <taxon>Pseudomonadota</taxon>
        <taxon>Alphaproteobacteria</taxon>
        <taxon>Hyphomicrobiales</taxon>
        <taxon>Phyllobacteriaceae</taxon>
        <taxon>Mesorhizobium</taxon>
    </lineage>
</organism>
<protein>
    <submittedName>
        <fullName evidence="1">Uncharacterized protein</fullName>
    </submittedName>
</protein>
<dbReference type="AlphaFoldDB" id="A0A1G9GSL2"/>
<name>A0A1G9GSL2_9HYPH</name>
<proteinExistence type="predicted"/>
<accession>A0A1G9GSL2</accession>
<dbReference type="Proteomes" id="UP000198894">
    <property type="component" value="Unassembled WGS sequence"/>
</dbReference>
<dbReference type="InterPro" id="IPR053913">
    <property type="entry name" value="NADAR-DarT1"/>
</dbReference>
<evidence type="ECO:0000313" key="1">
    <source>
        <dbReference type="EMBL" id="SDL03661.1"/>
    </source>
</evidence>
<keyword evidence="2" id="KW-1185">Reference proteome</keyword>